<dbReference type="EMBL" id="JAEKJR010000001">
    <property type="protein sequence ID" value="MBN8429849.1"/>
    <property type="molecule type" value="Genomic_DNA"/>
</dbReference>
<evidence type="ECO:0000256" key="6">
    <source>
        <dbReference type="SAM" id="MobiDB-lite"/>
    </source>
</evidence>
<dbReference type="RefSeq" id="WP_066962069.1">
    <property type="nucleotide sequence ID" value="NZ_JAEKJR010000001.1"/>
</dbReference>
<dbReference type="Gene3D" id="2.30.42.10">
    <property type="match status" value="1"/>
</dbReference>
<dbReference type="PANTHER" id="PTHR32060">
    <property type="entry name" value="TAIL-SPECIFIC PROTEASE"/>
    <property type="match status" value="1"/>
</dbReference>
<dbReference type="InterPro" id="IPR036034">
    <property type="entry name" value="PDZ_sf"/>
</dbReference>
<gene>
    <name evidence="9" type="ORF">JF535_03180</name>
</gene>
<dbReference type="Gene3D" id="3.30.750.44">
    <property type="match status" value="1"/>
</dbReference>
<comment type="similarity">
    <text evidence="1 5">Belongs to the peptidase S41A family.</text>
</comment>
<dbReference type="PANTHER" id="PTHR32060:SF30">
    <property type="entry name" value="CARBOXY-TERMINAL PROCESSING PROTEASE CTPA"/>
    <property type="match status" value="1"/>
</dbReference>
<evidence type="ECO:0000256" key="7">
    <source>
        <dbReference type="SAM" id="SignalP"/>
    </source>
</evidence>
<accession>A0ABS3E3F9</accession>
<keyword evidence="3 5" id="KW-0378">Hydrolase</keyword>
<feature type="signal peptide" evidence="7">
    <location>
        <begin position="1"/>
        <end position="27"/>
    </location>
</feature>
<evidence type="ECO:0000313" key="9">
    <source>
        <dbReference type="EMBL" id="MBN8429849.1"/>
    </source>
</evidence>
<dbReference type="Gene3D" id="3.90.226.10">
    <property type="entry name" value="2-enoyl-CoA Hydratase, Chain A, domain 1"/>
    <property type="match status" value="1"/>
</dbReference>
<evidence type="ECO:0000259" key="8">
    <source>
        <dbReference type="PROSITE" id="PS50106"/>
    </source>
</evidence>
<evidence type="ECO:0000256" key="2">
    <source>
        <dbReference type="ARBA" id="ARBA00022670"/>
    </source>
</evidence>
<dbReference type="Pfam" id="PF00595">
    <property type="entry name" value="PDZ"/>
    <property type="match status" value="1"/>
</dbReference>
<keyword evidence="10" id="KW-1185">Reference proteome</keyword>
<protein>
    <submittedName>
        <fullName evidence="9">S41 family peptidase</fullName>
    </submittedName>
</protein>
<dbReference type="SMART" id="SM00228">
    <property type="entry name" value="PDZ"/>
    <property type="match status" value="1"/>
</dbReference>
<dbReference type="InterPro" id="IPR005151">
    <property type="entry name" value="Tail-specific_protease"/>
</dbReference>
<keyword evidence="4 5" id="KW-0720">Serine protease</keyword>
<keyword evidence="2 5" id="KW-0645">Protease</keyword>
<dbReference type="InterPro" id="IPR004447">
    <property type="entry name" value="Peptidase_S41A"/>
</dbReference>
<dbReference type="NCBIfam" id="TIGR00225">
    <property type="entry name" value="prc"/>
    <property type="match status" value="1"/>
</dbReference>
<comment type="caution">
    <text evidence="9">The sequence shown here is derived from an EMBL/GenBank/DDBJ whole genome shotgun (WGS) entry which is preliminary data.</text>
</comment>
<dbReference type="SUPFAM" id="SSF50156">
    <property type="entry name" value="PDZ domain-like"/>
    <property type="match status" value="1"/>
</dbReference>
<name>A0ABS3E3F9_9GAMM</name>
<dbReference type="SMART" id="SM00245">
    <property type="entry name" value="TSPc"/>
    <property type="match status" value="1"/>
</dbReference>
<feature type="domain" description="PDZ" evidence="8">
    <location>
        <begin position="96"/>
        <end position="164"/>
    </location>
</feature>
<evidence type="ECO:0000256" key="4">
    <source>
        <dbReference type="ARBA" id="ARBA00022825"/>
    </source>
</evidence>
<evidence type="ECO:0000313" key="10">
    <source>
        <dbReference type="Proteomes" id="UP000664293"/>
    </source>
</evidence>
<dbReference type="CDD" id="cd07560">
    <property type="entry name" value="Peptidase_S41_CPP"/>
    <property type="match status" value="1"/>
</dbReference>
<sequence>MFTTKTLARLIGAAALAALPLMGLSQGDQDNSAVRAVQEAESRLPLEDLRSFAKVFEQIRQGYVNEVDDSTLLEYAIKGMLQGLDPHSAYLDSRSFDDLQANTTGEFAGLGIEVGIEDDYITIITPMDDTPAARAGLRAGDVILRLSGKSMRGVSLDEAVDKMRGPVGSSVTLTIGRKGHKEPFDVTVKRDKVRVYSVRGEMLEDGYGYLRISQFQMDTGGDLMRAMKKLKKKGELKGLVVDLRNNPGGVLQSSVEVVDAFLEEGLVVYTEGRNDSSNLRYSASAGDVTNGAPLVVLINDGSASAAEIVAGALQDHRRAVVMGTDSFGKGSVQTVIPINQDRAIKLTTALYFTPKGRSIQAQGIKPDITVERVQVTRLDGRARTTEADLAGHLGNGNGGAESGSEDRKRAKAKQDDWYSRDNQVFEALNVLKGLNLYVRRTPTGTEESSAPKAKDQVAQIRAEDL</sequence>
<feature type="chain" id="PRO_5047407928" evidence="7">
    <location>
        <begin position="28"/>
        <end position="465"/>
    </location>
</feature>
<dbReference type="CDD" id="cd06782">
    <property type="entry name" value="cpPDZ_CPP-like"/>
    <property type="match status" value="1"/>
</dbReference>
<evidence type="ECO:0000256" key="5">
    <source>
        <dbReference type="RuleBase" id="RU004404"/>
    </source>
</evidence>
<dbReference type="InterPro" id="IPR055210">
    <property type="entry name" value="CtpA/B_N"/>
</dbReference>
<feature type="region of interest" description="Disordered" evidence="6">
    <location>
        <begin position="384"/>
        <end position="416"/>
    </location>
</feature>
<dbReference type="Pfam" id="PF03572">
    <property type="entry name" value="Peptidase_S41"/>
    <property type="match status" value="1"/>
</dbReference>
<dbReference type="Proteomes" id="UP000664293">
    <property type="component" value="Unassembled WGS sequence"/>
</dbReference>
<feature type="compositionally biased region" description="Basic and acidic residues" evidence="6">
    <location>
        <begin position="404"/>
        <end position="416"/>
    </location>
</feature>
<keyword evidence="7" id="KW-0732">Signal</keyword>
<reference evidence="9 10" key="1">
    <citation type="submission" date="2020-12" db="EMBL/GenBank/DDBJ databases">
        <title>Oil enriched cultivation method for isolating marine PHA-producing bacteria.</title>
        <authorList>
            <person name="Zheng W."/>
            <person name="Yu S."/>
            <person name="Huang Y."/>
        </authorList>
    </citation>
    <scope>NUCLEOTIDE SEQUENCE [LARGE SCALE GENOMIC DNA]</scope>
    <source>
        <strain evidence="9 10">SN0-2</strain>
    </source>
</reference>
<dbReference type="PROSITE" id="PS50106">
    <property type="entry name" value="PDZ"/>
    <property type="match status" value="1"/>
</dbReference>
<evidence type="ECO:0000256" key="3">
    <source>
        <dbReference type="ARBA" id="ARBA00022801"/>
    </source>
</evidence>
<dbReference type="Pfam" id="PF22694">
    <property type="entry name" value="CtpB_N-like"/>
    <property type="match status" value="1"/>
</dbReference>
<organism evidence="9 10">
    <name type="scientific">Microbulbifer salipaludis</name>
    <dbReference type="NCBI Taxonomy" id="187980"/>
    <lineage>
        <taxon>Bacteria</taxon>
        <taxon>Pseudomonadati</taxon>
        <taxon>Pseudomonadota</taxon>
        <taxon>Gammaproteobacteria</taxon>
        <taxon>Cellvibrionales</taxon>
        <taxon>Microbulbiferaceae</taxon>
        <taxon>Microbulbifer</taxon>
    </lineage>
</organism>
<evidence type="ECO:0000256" key="1">
    <source>
        <dbReference type="ARBA" id="ARBA00009179"/>
    </source>
</evidence>
<dbReference type="InterPro" id="IPR029045">
    <property type="entry name" value="ClpP/crotonase-like_dom_sf"/>
</dbReference>
<feature type="region of interest" description="Disordered" evidence="6">
    <location>
        <begin position="441"/>
        <end position="465"/>
    </location>
</feature>
<dbReference type="InterPro" id="IPR001478">
    <property type="entry name" value="PDZ"/>
</dbReference>
<dbReference type="SUPFAM" id="SSF52096">
    <property type="entry name" value="ClpP/crotonase"/>
    <property type="match status" value="1"/>
</dbReference>
<proteinExistence type="inferred from homology"/>